<sequence>MNNWKLAPLALAAVCGCAQAQSSVTIFGRIDLSLRKTAGNSTQSGPGGMSTNDALLMVPASRNRWGIRVDEDLGGGWRGHVFLDATFNGDDGTAALTYFDGRSTVGISNPAYGRIDFGRIDQPALYITLDFDPWQGDTMGQAGPWSYLRVNPTGAPAPAGLPAAPQDFYSFKSSNSITYASPVLGGFQARAQYALSETPGTADSKGGSLTYTSGPFYAGIAHQRWNDRHYSTPIGAWYNFGFIKPMFSYVSGKRLGNKESNLLLGFTAVLGGGELRGLIERYTLANGSQHDRKWSTGYFYPLSKRTTLYGNYANVRFNDSTKRTGVELGVRHSF</sequence>
<dbReference type="Gene3D" id="2.40.160.10">
    <property type="entry name" value="Porin"/>
    <property type="match status" value="1"/>
</dbReference>
<dbReference type="GO" id="GO:0046930">
    <property type="term" value="C:pore complex"/>
    <property type="evidence" value="ECO:0007669"/>
    <property type="project" value="UniProtKB-KW"/>
</dbReference>
<dbReference type="GO" id="GO:0006811">
    <property type="term" value="P:monoatomic ion transport"/>
    <property type="evidence" value="ECO:0007669"/>
    <property type="project" value="UniProtKB-KW"/>
</dbReference>
<keyword evidence="6 11" id="KW-0732">Signal</keyword>
<keyword evidence="7" id="KW-0406">Ion transport</keyword>
<comment type="subcellular location">
    <subcellularLocation>
        <location evidence="1">Cell outer membrane</location>
        <topology evidence="1">Multi-pass membrane protein</topology>
    </subcellularLocation>
</comment>
<evidence type="ECO:0000256" key="4">
    <source>
        <dbReference type="ARBA" id="ARBA00022452"/>
    </source>
</evidence>
<dbReference type="Proteomes" id="UP001139447">
    <property type="component" value="Unassembled WGS sequence"/>
</dbReference>
<keyword evidence="8" id="KW-0626">Porin</keyword>
<evidence type="ECO:0000313" key="14">
    <source>
        <dbReference type="Proteomes" id="UP001139447"/>
    </source>
</evidence>
<feature type="domain" description="Porin" evidence="12">
    <location>
        <begin position="10"/>
        <end position="319"/>
    </location>
</feature>
<dbReference type="InterPro" id="IPR033900">
    <property type="entry name" value="Gram_neg_porin_domain"/>
</dbReference>
<dbReference type="InterPro" id="IPR050298">
    <property type="entry name" value="Gram-neg_bact_OMP"/>
</dbReference>
<feature type="chain" id="PRO_5040824925" evidence="11">
    <location>
        <begin position="21"/>
        <end position="334"/>
    </location>
</feature>
<dbReference type="PANTHER" id="PTHR34501">
    <property type="entry name" value="PROTEIN YDDL-RELATED"/>
    <property type="match status" value="1"/>
</dbReference>
<dbReference type="SUPFAM" id="SSF56935">
    <property type="entry name" value="Porins"/>
    <property type="match status" value="1"/>
</dbReference>
<evidence type="ECO:0000256" key="6">
    <source>
        <dbReference type="ARBA" id="ARBA00022729"/>
    </source>
</evidence>
<dbReference type="AlphaFoldDB" id="A0A9X2ASL5"/>
<dbReference type="GO" id="GO:0009279">
    <property type="term" value="C:cell outer membrane"/>
    <property type="evidence" value="ECO:0007669"/>
    <property type="project" value="UniProtKB-SubCell"/>
</dbReference>
<keyword evidence="4" id="KW-1134">Transmembrane beta strand</keyword>
<name>A0A9X2ASL5_9BURK</name>
<dbReference type="InterPro" id="IPR023614">
    <property type="entry name" value="Porin_dom_sf"/>
</dbReference>
<evidence type="ECO:0000256" key="2">
    <source>
        <dbReference type="ARBA" id="ARBA00011233"/>
    </source>
</evidence>
<dbReference type="RefSeq" id="WP_243308974.1">
    <property type="nucleotide sequence ID" value="NZ_JALGBI010000003.1"/>
</dbReference>
<evidence type="ECO:0000256" key="8">
    <source>
        <dbReference type="ARBA" id="ARBA00023114"/>
    </source>
</evidence>
<evidence type="ECO:0000256" key="3">
    <source>
        <dbReference type="ARBA" id="ARBA00022448"/>
    </source>
</evidence>
<keyword evidence="10" id="KW-0998">Cell outer membrane</keyword>
<protein>
    <submittedName>
        <fullName evidence="13">Porin</fullName>
    </submittedName>
</protein>
<reference evidence="13" key="1">
    <citation type="submission" date="2022-03" db="EMBL/GenBank/DDBJ databases">
        <authorList>
            <person name="Woo C.Y."/>
        </authorList>
    </citation>
    <scope>NUCLEOTIDE SEQUENCE</scope>
    <source>
        <strain evidence="13">CYS-02</strain>
    </source>
</reference>
<evidence type="ECO:0000313" key="13">
    <source>
        <dbReference type="EMBL" id="MCJ0765501.1"/>
    </source>
</evidence>
<gene>
    <name evidence="13" type="ORF">MMF98_19995</name>
</gene>
<dbReference type="PANTHER" id="PTHR34501:SF9">
    <property type="entry name" value="MAJOR OUTER MEMBRANE PROTEIN P.IA"/>
    <property type="match status" value="1"/>
</dbReference>
<dbReference type="GO" id="GO:0015288">
    <property type="term" value="F:porin activity"/>
    <property type="evidence" value="ECO:0007669"/>
    <property type="project" value="UniProtKB-KW"/>
</dbReference>
<comment type="caution">
    <text evidence="13">The sequence shown here is derived from an EMBL/GenBank/DDBJ whole genome shotgun (WGS) entry which is preliminary data.</text>
</comment>
<dbReference type="Pfam" id="PF13609">
    <property type="entry name" value="Porin_4"/>
    <property type="match status" value="1"/>
</dbReference>
<evidence type="ECO:0000256" key="9">
    <source>
        <dbReference type="ARBA" id="ARBA00023136"/>
    </source>
</evidence>
<organism evidence="13 14">
    <name type="scientific">Variovorax terrae</name>
    <dbReference type="NCBI Taxonomy" id="2923278"/>
    <lineage>
        <taxon>Bacteria</taxon>
        <taxon>Pseudomonadati</taxon>
        <taxon>Pseudomonadota</taxon>
        <taxon>Betaproteobacteria</taxon>
        <taxon>Burkholderiales</taxon>
        <taxon>Comamonadaceae</taxon>
        <taxon>Variovorax</taxon>
    </lineage>
</organism>
<keyword evidence="14" id="KW-1185">Reference proteome</keyword>
<accession>A0A9X2ASL5</accession>
<feature type="signal peptide" evidence="11">
    <location>
        <begin position="1"/>
        <end position="20"/>
    </location>
</feature>
<keyword evidence="9" id="KW-0472">Membrane</keyword>
<evidence type="ECO:0000259" key="12">
    <source>
        <dbReference type="Pfam" id="PF13609"/>
    </source>
</evidence>
<evidence type="ECO:0000256" key="11">
    <source>
        <dbReference type="SAM" id="SignalP"/>
    </source>
</evidence>
<evidence type="ECO:0000256" key="1">
    <source>
        <dbReference type="ARBA" id="ARBA00004571"/>
    </source>
</evidence>
<comment type="subunit">
    <text evidence="2">Homotrimer.</text>
</comment>
<keyword evidence="3" id="KW-0813">Transport</keyword>
<evidence type="ECO:0000256" key="10">
    <source>
        <dbReference type="ARBA" id="ARBA00023237"/>
    </source>
</evidence>
<proteinExistence type="predicted"/>
<keyword evidence="5" id="KW-0812">Transmembrane</keyword>
<evidence type="ECO:0000256" key="5">
    <source>
        <dbReference type="ARBA" id="ARBA00022692"/>
    </source>
</evidence>
<dbReference type="PROSITE" id="PS51257">
    <property type="entry name" value="PROKAR_LIPOPROTEIN"/>
    <property type="match status" value="1"/>
</dbReference>
<evidence type="ECO:0000256" key="7">
    <source>
        <dbReference type="ARBA" id="ARBA00023065"/>
    </source>
</evidence>
<dbReference type="EMBL" id="JALGBI010000003">
    <property type="protein sequence ID" value="MCJ0765501.1"/>
    <property type="molecule type" value="Genomic_DNA"/>
</dbReference>
<dbReference type="CDD" id="cd00342">
    <property type="entry name" value="gram_neg_porins"/>
    <property type="match status" value="1"/>
</dbReference>